<dbReference type="AlphaFoldDB" id="A0A0E9XDW8"/>
<name>A0A0E9XDW8_ANGAN</name>
<evidence type="ECO:0000313" key="1">
    <source>
        <dbReference type="EMBL" id="JAI00820.1"/>
    </source>
</evidence>
<sequence length="104" mass="12058">MSHCIKAPIAGIGKRVVWLLCWSWRIRTGQERRTRRTRYVTWRACRGGFSNPIQCLDGQSVIHGKFICCNVPNWTLVIGPHDGRIRRRMGETQGMAKLMYSHCE</sequence>
<organism evidence="1">
    <name type="scientific">Anguilla anguilla</name>
    <name type="common">European freshwater eel</name>
    <name type="synonym">Muraena anguilla</name>
    <dbReference type="NCBI Taxonomy" id="7936"/>
    <lineage>
        <taxon>Eukaryota</taxon>
        <taxon>Metazoa</taxon>
        <taxon>Chordata</taxon>
        <taxon>Craniata</taxon>
        <taxon>Vertebrata</taxon>
        <taxon>Euteleostomi</taxon>
        <taxon>Actinopterygii</taxon>
        <taxon>Neopterygii</taxon>
        <taxon>Teleostei</taxon>
        <taxon>Anguilliformes</taxon>
        <taxon>Anguillidae</taxon>
        <taxon>Anguilla</taxon>
    </lineage>
</organism>
<dbReference type="EMBL" id="GBXM01007758">
    <property type="protein sequence ID" value="JAI00820.1"/>
    <property type="molecule type" value="Transcribed_RNA"/>
</dbReference>
<reference evidence="1" key="2">
    <citation type="journal article" date="2015" name="Fish Shellfish Immunol.">
        <title>Early steps in the European eel (Anguilla anguilla)-Vibrio vulnificus interaction in the gills: Role of the RtxA13 toxin.</title>
        <authorList>
            <person name="Callol A."/>
            <person name="Pajuelo D."/>
            <person name="Ebbesson L."/>
            <person name="Teles M."/>
            <person name="MacKenzie S."/>
            <person name="Amaro C."/>
        </authorList>
    </citation>
    <scope>NUCLEOTIDE SEQUENCE</scope>
</reference>
<protein>
    <submittedName>
        <fullName evidence="1">Uncharacterized protein</fullName>
    </submittedName>
</protein>
<accession>A0A0E9XDW8</accession>
<reference evidence="1" key="1">
    <citation type="submission" date="2014-11" db="EMBL/GenBank/DDBJ databases">
        <authorList>
            <person name="Amaro Gonzalez C."/>
        </authorList>
    </citation>
    <scope>NUCLEOTIDE SEQUENCE</scope>
</reference>
<proteinExistence type="predicted"/>